<feature type="domain" description="Tail specific protease" evidence="1">
    <location>
        <begin position="125"/>
        <end position="325"/>
    </location>
</feature>
<dbReference type="GO" id="GO:0006508">
    <property type="term" value="P:proteolysis"/>
    <property type="evidence" value="ECO:0007669"/>
    <property type="project" value="InterPro"/>
</dbReference>
<keyword evidence="3" id="KW-1185">Reference proteome</keyword>
<evidence type="ECO:0000313" key="3">
    <source>
        <dbReference type="Proteomes" id="UP000479938"/>
    </source>
</evidence>
<proteinExistence type="predicted"/>
<dbReference type="EMBL" id="CADCSU010000023">
    <property type="protein sequence ID" value="CAA9194558.1"/>
    <property type="molecule type" value="Genomic_DNA"/>
</dbReference>
<dbReference type="GO" id="GO:0008236">
    <property type="term" value="F:serine-type peptidase activity"/>
    <property type="evidence" value="ECO:0007669"/>
    <property type="project" value="InterPro"/>
</dbReference>
<reference evidence="2 3" key="1">
    <citation type="submission" date="2020-02" db="EMBL/GenBank/DDBJ databases">
        <authorList>
            <person name="Criscuolo A."/>
        </authorList>
    </citation>
    <scope>NUCLEOTIDE SEQUENCE [LARGE SCALE GENOMIC DNA]</scope>
    <source>
        <strain evidence="2">CIP105534</strain>
    </source>
</reference>
<sequence length="348" mass="39851">MIPRYKSAKNALEYQLLMQETVVKLDDTHASFYSDKNFDFFGRKYIPAFINLVEDKVVVVGYYNDSLAKLNDIKIGDIIEEVNGKNALAIMSDRKKYVNGSNNNTKAKNYDYLMFNGATDSVKIKIRRDNQILDKIVKRYYGIDFQPRVSHNKDKFTVDENNIAYINLDNLEMKDQDVIMQKINKTKGLIIDVRNYPAFMPYLIARRLIKQDKAYNKLIKPDLTYPGKYIWKKTNTIDPVKNEYYNGKVVVLVNEQTQSMAEYSTMILQIGDNVVTIGSQTAGADGDISRIEFLTFKSAISGLGVFYPDETPTQRVGVKVDIKVCPTIKGIQEGRDEVLEKAKEYLAQ</sequence>
<dbReference type="GO" id="GO:0004175">
    <property type="term" value="F:endopeptidase activity"/>
    <property type="evidence" value="ECO:0007669"/>
    <property type="project" value="TreeGrafter"/>
</dbReference>
<dbReference type="Pfam" id="PF03572">
    <property type="entry name" value="Peptidase_S41"/>
    <property type="match status" value="1"/>
</dbReference>
<dbReference type="GO" id="GO:0007165">
    <property type="term" value="P:signal transduction"/>
    <property type="evidence" value="ECO:0007669"/>
    <property type="project" value="TreeGrafter"/>
</dbReference>
<dbReference type="InterPro" id="IPR036034">
    <property type="entry name" value="PDZ_sf"/>
</dbReference>
<dbReference type="SUPFAM" id="SSF50156">
    <property type="entry name" value="PDZ domain-like"/>
    <property type="match status" value="1"/>
</dbReference>
<evidence type="ECO:0000259" key="1">
    <source>
        <dbReference type="SMART" id="SM00245"/>
    </source>
</evidence>
<gene>
    <name evidence="2" type="ORF">FLA105534_00217</name>
</gene>
<protein>
    <recommendedName>
        <fullName evidence="1">Tail specific protease domain-containing protein</fullName>
    </recommendedName>
</protein>
<dbReference type="PANTHER" id="PTHR32060">
    <property type="entry name" value="TAIL-SPECIFIC PROTEASE"/>
    <property type="match status" value="1"/>
</dbReference>
<dbReference type="GO" id="GO:0030288">
    <property type="term" value="C:outer membrane-bounded periplasmic space"/>
    <property type="evidence" value="ECO:0007669"/>
    <property type="project" value="TreeGrafter"/>
</dbReference>
<dbReference type="Proteomes" id="UP000479938">
    <property type="component" value="Unassembled WGS sequence"/>
</dbReference>
<dbReference type="SUPFAM" id="SSF52096">
    <property type="entry name" value="ClpP/crotonase"/>
    <property type="match status" value="1"/>
</dbReference>
<name>A0A6J4G6S2_9FLAO</name>
<dbReference type="SMART" id="SM00245">
    <property type="entry name" value="TSPc"/>
    <property type="match status" value="1"/>
</dbReference>
<organism evidence="2 3">
    <name type="scientific">Flavobacterium bizetiae</name>
    <dbReference type="NCBI Taxonomy" id="2704140"/>
    <lineage>
        <taxon>Bacteria</taxon>
        <taxon>Pseudomonadati</taxon>
        <taxon>Bacteroidota</taxon>
        <taxon>Flavobacteriia</taxon>
        <taxon>Flavobacteriales</taxon>
        <taxon>Flavobacteriaceae</taxon>
        <taxon>Flavobacterium</taxon>
    </lineage>
</organism>
<dbReference type="InterPro" id="IPR029045">
    <property type="entry name" value="ClpP/crotonase-like_dom_sf"/>
</dbReference>
<dbReference type="PANTHER" id="PTHR32060:SF30">
    <property type="entry name" value="CARBOXY-TERMINAL PROCESSING PROTEASE CTPA"/>
    <property type="match status" value="1"/>
</dbReference>
<dbReference type="Gene3D" id="2.30.42.10">
    <property type="match status" value="1"/>
</dbReference>
<dbReference type="InterPro" id="IPR005151">
    <property type="entry name" value="Tail-specific_protease"/>
</dbReference>
<accession>A0A6J4G6S2</accession>
<dbReference type="Gene3D" id="3.90.226.10">
    <property type="entry name" value="2-enoyl-CoA Hydratase, Chain A, domain 1"/>
    <property type="match status" value="1"/>
</dbReference>
<dbReference type="AlphaFoldDB" id="A0A6J4G6S2"/>
<evidence type="ECO:0000313" key="2">
    <source>
        <dbReference type="EMBL" id="CAA9194558.1"/>
    </source>
</evidence>